<reference evidence="2" key="1">
    <citation type="submission" date="2020-08" db="EMBL/GenBank/DDBJ databases">
        <title>Multicomponent nature underlies the extraordinary mechanical properties of spider dragline silk.</title>
        <authorList>
            <person name="Kono N."/>
            <person name="Nakamura H."/>
            <person name="Mori M."/>
            <person name="Yoshida Y."/>
            <person name="Ohtoshi R."/>
            <person name="Malay A.D."/>
            <person name="Moran D.A.P."/>
            <person name="Tomita M."/>
            <person name="Numata K."/>
            <person name="Arakawa K."/>
        </authorList>
    </citation>
    <scope>NUCLEOTIDE SEQUENCE</scope>
</reference>
<dbReference type="AlphaFoldDB" id="A0A8X6PR69"/>
<accession>A0A8X6PR69</accession>
<keyword evidence="1" id="KW-0472">Membrane</keyword>
<feature type="transmembrane region" description="Helical" evidence="1">
    <location>
        <begin position="32"/>
        <end position="53"/>
    </location>
</feature>
<dbReference type="Proteomes" id="UP000887013">
    <property type="component" value="Unassembled WGS sequence"/>
</dbReference>
<proteinExistence type="predicted"/>
<evidence type="ECO:0000313" key="3">
    <source>
        <dbReference type="Proteomes" id="UP000887013"/>
    </source>
</evidence>
<protein>
    <submittedName>
        <fullName evidence="2">Uncharacterized protein</fullName>
    </submittedName>
</protein>
<gene>
    <name evidence="2" type="ORF">NPIL_540351</name>
</gene>
<dbReference type="EMBL" id="BMAW01118488">
    <property type="protein sequence ID" value="GFT80016.1"/>
    <property type="molecule type" value="Genomic_DNA"/>
</dbReference>
<comment type="caution">
    <text evidence="2">The sequence shown here is derived from an EMBL/GenBank/DDBJ whole genome shotgun (WGS) entry which is preliminary data.</text>
</comment>
<keyword evidence="3" id="KW-1185">Reference proteome</keyword>
<keyword evidence="1" id="KW-1133">Transmembrane helix</keyword>
<keyword evidence="1" id="KW-0812">Transmembrane</keyword>
<evidence type="ECO:0000313" key="2">
    <source>
        <dbReference type="EMBL" id="GFT80016.1"/>
    </source>
</evidence>
<sequence length="117" mass="12861">MQSVDTSQWRVIGGCPIGRCCSTKGRTSSNDLLLGILLLLLAIFLKSSAYGVIAWKRRSTFTVSGFGKFVIAAAFSGIGEMPSAVTICPRNFTWNTFGGIQYHTVFFKTLEHLFNMV</sequence>
<evidence type="ECO:0000256" key="1">
    <source>
        <dbReference type="SAM" id="Phobius"/>
    </source>
</evidence>
<organism evidence="2 3">
    <name type="scientific">Nephila pilipes</name>
    <name type="common">Giant wood spider</name>
    <name type="synonym">Nephila maculata</name>
    <dbReference type="NCBI Taxonomy" id="299642"/>
    <lineage>
        <taxon>Eukaryota</taxon>
        <taxon>Metazoa</taxon>
        <taxon>Ecdysozoa</taxon>
        <taxon>Arthropoda</taxon>
        <taxon>Chelicerata</taxon>
        <taxon>Arachnida</taxon>
        <taxon>Araneae</taxon>
        <taxon>Araneomorphae</taxon>
        <taxon>Entelegynae</taxon>
        <taxon>Araneoidea</taxon>
        <taxon>Nephilidae</taxon>
        <taxon>Nephila</taxon>
    </lineage>
</organism>
<name>A0A8X6PR69_NEPPI</name>